<feature type="domain" description="Protein kinase" evidence="3">
    <location>
        <begin position="63"/>
        <end position="338"/>
    </location>
</feature>
<dbReference type="OMA" id="FRCLRET"/>
<evidence type="ECO:0000313" key="5">
    <source>
        <dbReference type="Proteomes" id="UP000596660"/>
    </source>
</evidence>
<dbReference type="Proteomes" id="UP000596660">
    <property type="component" value="Unplaced"/>
</dbReference>
<dbReference type="Gramene" id="AUR62000349-RA">
    <property type="protein sequence ID" value="AUR62000349-RA:cds"/>
    <property type="gene ID" value="AUR62000349"/>
</dbReference>
<dbReference type="Pfam" id="PF00069">
    <property type="entry name" value="Pkinase"/>
    <property type="match status" value="1"/>
</dbReference>
<dbReference type="GeneID" id="110736458"/>
<dbReference type="RefSeq" id="XP_021772367.1">
    <property type="nucleotide sequence ID" value="XM_021916675.1"/>
</dbReference>
<dbReference type="SUPFAM" id="SSF56112">
    <property type="entry name" value="Protein kinase-like (PK-like)"/>
    <property type="match status" value="1"/>
</dbReference>
<reference evidence="4" key="2">
    <citation type="submission" date="2021-03" db="UniProtKB">
        <authorList>
            <consortium name="EnsemblPlants"/>
        </authorList>
    </citation>
    <scope>IDENTIFICATION</scope>
</reference>
<name>A0A803KMU3_CHEQI</name>
<dbReference type="RefSeq" id="XP_021772366.1">
    <property type="nucleotide sequence ID" value="XM_021916674.1"/>
</dbReference>
<dbReference type="GO" id="GO:0007166">
    <property type="term" value="P:cell surface receptor signaling pathway"/>
    <property type="evidence" value="ECO:0007669"/>
    <property type="project" value="InterPro"/>
</dbReference>
<protein>
    <recommendedName>
        <fullName evidence="3">Protein kinase domain-containing protein</fullName>
    </recommendedName>
</protein>
<dbReference type="PROSITE" id="PS50011">
    <property type="entry name" value="PROTEIN_KINASE_DOM"/>
    <property type="match status" value="1"/>
</dbReference>
<dbReference type="GO" id="GO:0005886">
    <property type="term" value="C:plasma membrane"/>
    <property type="evidence" value="ECO:0007669"/>
    <property type="project" value="TreeGrafter"/>
</dbReference>
<keyword evidence="1" id="KW-0547">Nucleotide-binding</keyword>
<dbReference type="AlphaFoldDB" id="A0A803KMU3"/>
<dbReference type="InterPro" id="IPR045274">
    <property type="entry name" value="WAK-like"/>
</dbReference>
<organism evidence="4 5">
    <name type="scientific">Chenopodium quinoa</name>
    <name type="common">Quinoa</name>
    <dbReference type="NCBI Taxonomy" id="63459"/>
    <lineage>
        <taxon>Eukaryota</taxon>
        <taxon>Viridiplantae</taxon>
        <taxon>Streptophyta</taxon>
        <taxon>Embryophyta</taxon>
        <taxon>Tracheophyta</taxon>
        <taxon>Spermatophyta</taxon>
        <taxon>Magnoliopsida</taxon>
        <taxon>eudicotyledons</taxon>
        <taxon>Gunneridae</taxon>
        <taxon>Pentapetalae</taxon>
        <taxon>Caryophyllales</taxon>
        <taxon>Chenopodiaceae</taxon>
        <taxon>Chenopodioideae</taxon>
        <taxon>Atripliceae</taxon>
        <taxon>Chenopodium</taxon>
    </lineage>
</organism>
<proteinExistence type="predicted"/>
<reference evidence="4" key="1">
    <citation type="journal article" date="2017" name="Nature">
        <title>The genome of Chenopodium quinoa.</title>
        <authorList>
            <person name="Jarvis D.E."/>
            <person name="Ho Y.S."/>
            <person name="Lightfoot D.J."/>
            <person name="Schmoeckel S.M."/>
            <person name="Li B."/>
            <person name="Borm T.J.A."/>
            <person name="Ohyanagi H."/>
            <person name="Mineta K."/>
            <person name="Michell C.T."/>
            <person name="Saber N."/>
            <person name="Kharbatia N.M."/>
            <person name="Rupper R.R."/>
            <person name="Sharp A.R."/>
            <person name="Dally N."/>
            <person name="Boughton B.A."/>
            <person name="Woo Y.H."/>
            <person name="Gao G."/>
            <person name="Schijlen E.G.W.M."/>
            <person name="Guo X."/>
            <person name="Momin A.A."/>
            <person name="Negrao S."/>
            <person name="Al-Babili S."/>
            <person name="Gehring C."/>
            <person name="Roessner U."/>
            <person name="Jung C."/>
            <person name="Murphy K."/>
            <person name="Arold S.T."/>
            <person name="Gojobori T."/>
            <person name="van der Linden C.G."/>
            <person name="van Loo E.N."/>
            <person name="Jellen E.N."/>
            <person name="Maughan P.J."/>
            <person name="Tester M."/>
        </authorList>
    </citation>
    <scope>NUCLEOTIDE SEQUENCE [LARGE SCALE GENOMIC DNA]</scope>
    <source>
        <strain evidence="4">cv. PI 614886</strain>
    </source>
</reference>
<dbReference type="GO" id="GO:0004674">
    <property type="term" value="F:protein serine/threonine kinase activity"/>
    <property type="evidence" value="ECO:0007669"/>
    <property type="project" value="TreeGrafter"/>
</dbReference>
<evidence type="ECO:0000259" key="3">
    <source>
        <dbReference type="PROSITE" id="PS50011"/>
    </source>
</evidence>
<dbReference type="InterPro" id="IPR011009">
    <property type="entry name" value="Kinase-like_dom_sf"/>
</dbReference>
<accession>A0A803KMU3</accession>
<dbReference type="GO" id="GO:0005524">
    <property type="term" value="F:ATP binding"/>
    <property type="evidence" value="ECO:0007669"/>
    <property type="project" value="UniProtKB-KW"/>
</dbReference>
<evidence type="ECO:0000256" key="2">
    <source>
        <dbReference type="ARBA" id="ARBA00022840"/>
    </source>
</evidence>
<keyword evidence="2" id="KW-0067">ATP-binding</keyword>
<dbReference type="PANTHER" id="PTHR27005:SF468">
    <property type="entry name" value="OS01G0310500 PROTEIN"/>
    <property type="match status" value="1"/>
</dbReference>
<dbReference type="PANTHER" id="PTHR27005">
    <property type="entry name" value="WALL-ASSOCIATED RECEPTOR KINASE-LIKE 21"/>
    <property type="match status" value="1"/>
</dbReference>
<gene>
    <name evidence="4" type="primary">LOC110736458</name>
</gene>
<dbReference type="OrthoDB" id="75710at2759"/>
<keyword evidence="5" id="KW-1185">Reference proteome</keyword>
<dbReference type="Gene3D" id="1.10.510.10">
    <property type="entry name" value="Transferase(Phosphotransferase) domain 1"/>
    <property type="match status" value="1"/>
</dbReference>
<evidence type="ECO:0000313" key="4">
    <source>
        <dbReference type="EnsemblPlants" id="AUR62000349-RA:cds"/>
    </source>
</evidence>
<dbReference type="KEGG" id="cqi:110736458"/>
<dbReference type="EnsemblPlants" id="AUR62000349-RA">
    <property type="protein sequence ID" value="AUR62000349-RA:cds"/>
    <property type="gene ID" value="AUR62000349"/>
</dbReference>
<dbReference type="Gene3D" id="3.30.200.20">
    <property type="entry name" value="Phosphorylase Kinase, domain 1"/>
    <property type="match status" value="1"/>
</dbReference>
<sequence length="351" mass="39349">MGQTQTKYKNKRRPKLESKEEYFVKNGGILLEKQIALSQGQHKGAGQLKIFSSREIEKATDSYNPDLIVGSSSYSTVYKATLEDRIVAVKAPPHLDLSQLNPEMIDLYLTEASTSMVMDHDNMVKLYGCCLETYIPVLVYAYLPNGGLFQSLHGDVAPSKRIKWVDCLRVASDTAYALSYLHNALLKPVVHRDVKSLSILLDSSFRGKLANFGYSVSITPGETPQKWPVEGTPGYIDPEYIETQEVTDKCDVYSFGVFMLELLTRKQPLLMAKGGTDLVDVFVSNVEKNCMMEMIDNEVLQQANRDEIQQVAELALTCVAKKGAERPAMIDVVGELWSIQGRDMKWNRNCV</sequence>
<dbReference type="InterPro" id="IPR000719">
    <property type="entry name" value="Prot_kinase_dom"/>
</dbReference>
<evidence type="ECO:0000256" key="1">
    <source>
        <dbReference type="ARBA" id="ARBA00022741"/>
    </source>
</evidence>
<dbReference type="PIRSF" id="PIRSF000654">
    <property type="entry name" value="Integrin-linked_kinase"/>
    <property type="match status" value="1"/>
</dbReference>